<dbReference type="PANTHER" id="PTHR30153:SF2">
    <property type="entry name" value="REPLICATIVE DNA HELICASE"/>
    <property type="match status" value="1"/>
</dbReference>
<evidence type="ECO:0000313" key="14">
    <source>
        <dbReference type="EMBL" id="CAB4915035.1"/>
    </source>
</evidence>
<dbReference type="SUPFAM" id="SSF48024">
    <property type="entry name" value="N-terminal domain of DnaB helicase"/>
    <property type="match status" value="1"/>
</dbReference>
<dbReference type="InterPro" id="IPR007693">
    <property type="entry name" value="DNA_helicase_DnaB-like_N"/>
</dbReference>
<evidence type="ECO:0000256" key="5">
    <source>
        <dbReference type="ARBA" id="ARBA00022801"/>
    </source>
</evidence>
<dbReference type="InterPro" id="IPR007694">
    <property type="entry name" value="DNA_helicase_DnaB-like_C"/>
</dbReference>
<dbReference type="GO" id="GO:0005524">
    <property type="term" value="F:ATP binding"/>
    <property type="evidence" value="ECO:0007669"/>
    <property type="project" value="UniProtKB-KW"/>
</dbReference>
<dbReference type="GO" id="GO:0043139">
    <property type="term" value="F:5'-3' DNA helicase activity"/>
    <property type="evidence" value="ECO:0007669"/>
    <property type="project" value="UniProtKB-EC"/>
</dbReference>
<dbReference type="GO" id="GO:0016787">
    <property type="term" value="F:hydrolase activity"/>
    <property type="evidence" value="ECO:0007669"/>
    <property type="project" value="UniProtKB-KW"/>
</dbReference>
<proteinExistence type="inferred from homology"/>
<dbReference type="GO" id="GO:0005829">
    <property type="term" value="C:cytosol"/>
    <property type="evidence" value="ECO:0007669"/>
    <property type="project" value="TreeGrafter"/>
</dbReference>
<evidence type="ECO:0000256" key="12">
    <source>
        <dbReference type="SAM" id="MobiDB-lite"/>
    </source>
</evidence>
<dbReference type="EMBL" id="CAFBMX010000001">
    <property type="protein sequence ID" value="CAB4915035.1"/>
    <property type="molecule type" value="Genomic_DNA"/>
</dbReference>
<reference evidence="14" key="1">
    <citation type="submission" date="2020-05" db="EMBL/GenBank/DDBJ databases">
        <authorList>
            <person name="Chiriac C."/>
            <person name="Salcher M."/>
            <person name="Ghai R."/>
            <person name="Kavagutti S V."/>
        </authorList>
    </citation>
    <scope>NUCLEOTIDE SEQUENCE</scope>
</reference>
<dbReference type="Gene3D" id="3.40.50.300">
    <property type="entry name" value="P-loop containing nucleotide triphosphate hydrolases"/>
    <property type="match status" value="1"/>
</dbReference>
<evidence type="ECO:0000259" key="13">
    <source>
        <dbReference type="PROSITE" id="PS51199"/>
    </source>
</evidence>
<dbReference type="NCBIfam" id="NF004384">
    <property type="entry name" value="PRK05748.1"/>
    <property type="match status" value="1"/>
</dbReference>
<sequence length="462" mass="51533">MTNVPSQPAGPPPAGTTPPHSIEAEQAVLGAILMSERAHYTFVVEEELRAEDFYRSRHRIVFQVMADLFAGGIEMDVLSVTEELKSQGLLEQAGGADEVSSLVTAVPAISNLRRYAQIVRELAHLRRLLDASYRIQASVFAREGEPEDIVEEAERAILDIRMGGDGKDFVPVREILGREIRRWEELGRSGTSITGVSSGFNDLDRITGGFQPGNLIILAARPSMGKSALVTNIAENVALSRQRPRPVALFSLEMSEGELAQRFVASQARIKGDDLRKGKVKGELWKRVLDAANFYDRSNLFVDDSSDISMLDIRAKARRLHQSFHDEGGLGLIIVDYLQLMRADSRYDNRVQQVGEMSRGLKILARELEVPVIALSQLSRGVESRTDKRPMLSDLRESGQIEQDADVVMFIYRDEYYNHEDSEEPGVSEIIIAKHRNGALGTVKLSFQHEYPRFMNIAQEAA</sequence>
<dbReference type="Pfam" id="PF00772">
    <property type="entry name" value="DnaB"/>
    <property type="match status" value="1"/>
</dbReference>
<dbReference type="InterPro" id="IPR016136">
    <property type="entry name" value="DNA_helicase_N/primase_C"/>
</dbReference>
<keyword evidence="6" id="KW-0347">Helicase</keyword>
<evidence type="ECO:0000256" key="8">
    <source>
        <dbReference type="ARBA" id="ARBA00023125"/>
    </source>
</evidence>
<evidence type="ECO:0000256" key="4">
    <source>
        <dbReference type="ARBA" id="ARBA00022741"/>
    </source>
</evidence>
<evidence type="ECO:0000256" key="11">
    <source>
        <dbReference type="ARBA" id="ARBA00048954"/>
    </source>
</evidence>
<name>A0A6J7HEU6_9ZZZZ</name>
<evidence type="ECO:0000256" key="2">
    <source>
        <dbReference type="ARBA" id="ARBA00022515"/>
    </source>
</evidence>
<keyword evidence="8" id="KW-0238">DNA-binding</keyword>
<evidence type="ECO:0000256" key="3">
    <source>
        <dbReference type="ARBA" id="ARBA00022705"/>
    </source>
</evidence>
<dbReference type="InterPro" id="IPR027417">
    <property type="entry name" value="P-loop_NTPase"/>
</dbReference>
<evidence type="ECO:0000256" key="9">
    <source>
        <dbReference type="ARBA" id="ARBA00023235"/>
    </source>
</evidence>
<evidence type="ECO:0000256" key="10">
    <source>
        <dbReference type="ARBA" id="ARBA00044969"/>
    </source>
</evidence>
<keyword evidence="2" id="KW-0639">Primosome</keyword>
<dbReference type="PANTHER" id="PTHR30153">
    <property type="entry name" value="REPLICATIVE DNA HELICASE DNAB"/>
    <property type="match status" value="1"/>
</dbReference>
<dbReference type="EC" id="5.6.2.3" evidence="10"/>
<accession>A0A6J7HEU6</accession>
<evidence type="ECO:0000256" key="1">
    <source>
        <dbReference type="ARBA" id="ARBA00008428"/>
    </source>
</evidence>
<keyword evidence="7" id="KW-0067">ATP-binding</keyword>
<dbReference type="SUPFAM" id="SSF52540">
    <property type="entry name" value="P-loop containing nucleoside triphosphate hydrolases"/>
    <property type="match status" value="1"/>
</dbReference>
<keyword evidence="4" id="KW-0547">Nucleotide-binding</keyword>
<dbReference type="Gene3D" id="1.10.860.10">
    <property type="entry name" value="DNAb Helicase, Chain A"/>
    <property type="match status" value="1"/>
</dbReference>
<feature type="domain" description="SF4 helicase" evidence="13">
    <location>
        <begin position="189"/>
        <end position="461"/>
    </location>
</feature>
<protein>
    <recommendedName>
        <fullName evidence="10">DNA 5'-3' helicase</fullName>
        <ecNumber evidence="10">5.6.2.3</ecNumber>
    </recommendedName>
</protein>
<comment type="similarity">
    <text evidence="1">Belongs to the helicase family. DnaB subfamily.</text>
</comment>
<dbReference type="NCBIfam" id="TIGR00665">
    <property type="entry name" value="DnaB"/>
    <property type="match status" value="1"/>
</dbReference>
<dbReference type="GO" id="GO:0006269">
    <property type="term" value="P:DNA replication, synthesis of primer"/>
    <property type="evidence" value="ECO:0007669"/>
    <property type="project" value="UniProtKB-KW"/>
</dbReference>
<keyword evidence="5" id="KW-0378">Hydrolase</keyword>
<dbReference type="GO" id="GO:0003677">
    <property type="term" value="F:DNA binding"/>
    <property type="evidence" value="ECO:0007669"/>
    <property type="project" value="UniProtKB-KW"/>
</dbReference>
<dbReference type="InterPro" id="IPR007692">
    <property type="entry name" value="DNA_helicase_DnaB"/>
</dbReference>
<organism evidence="14">
    <name type="scientific">freshwater metagenome</name>
    <dbReference type="NCBI Taxonomy" id="449393"/>
    <lineage>
        <taxon>unclassified sequences</taxon>
        <taxon>metagenomes</taxon>
        <taxon>ecological metagenomes</taxon>
    </lineage>
</organism>
<comment type="catalytic activity">
    <reaction evidence="11">
        <text>ATP + H2O = ADP + phosphate + H(+)</text>
        <dbReference type="Rhea" id="RHEA:13065"/>
        <dbReference type="ChEBI" id="CHEBI:15377"/>
        <dbReference type="ChEBI" id="CHEBI:15378"/>
        <dbReference type="ChEBI" id="CHEBI:30616"/>
        <dbReference type="ChEBI" id="CHEBI:43474"/>
        <dbReference type="ChEBI" id="CHEBI:456216"/>
        <dbReference type="EC" id="5.6.2.3"/>
    </reaction>
</comment>
<evidence type="ECO:0000256" key="7">
    <source>
        <dbReference type="ARBA" id="ARBA00022840"/>
    </source>
</evidence>
<dbReference type="InterPro" id="IPR036185">
    <property type="entry name" value="DNA_heli_DnaB-like_N_sf"/>
</dbReference>
<dbReference type="Pfam" id="PF03796">
    <property type="entry name" value="DnaB_C"/>
    <property type="match status" value="1"/>
</dbReference>
<keyword evidence="3" id="KW-0235">DNA replication</keyword>
<dbReference type="InterPro" id="IPR003593">
    <property type="entry name" value="AAA+_ATPase"/>
</dbReference>
<dbReference type="SMART" id="SM00382">
    <property type="entry name" value="AAA"/>
    <property type="match status" value="1"/>
</dbReference>
<gene>
    <name evidence="14" type="ORF">UFOPK3674_00176</name>
</gene>
<dbReference type="FunFam" id="3.40.50.300:FF:000076">
    <property type="entry name" value="Replicative DNA helicase"/>
    <property type="match status" value="1"/>
</dbReference>
<dbReference type="PROSITE" id="PS51199">
    <property type="entry name" value="SF4_HELICASE"/>
    <property type="match status" value="1"/>
</dbReference>
<evidence type="ECO:0000256" key="6">
    <source>
        <dbReference type="ARBA" id="ARBA00022806"/>
    </source>
</evidence>
<dbReference type="CDD" id="cd00984">
    <property type="entry name" value="DnaB_C"/>
    <property type="match status" value="1"/>
</dbReference>
<dbReference type="GO" id="GO:0042802">
    <property type="term" value="F:identical protein binding"/>
    <property type="evidence" value="ECO:0007669"/>
    <property type="project" value="UniProtKB-ARBA"/>
</dbReference>
<dbReference type="GO" id="GO:1990077">
    <property type="term" value="C:primosome complex"/>
    <property type="evidence" value="ECO:0007669"/>
    <property type="project" value="UniProtKB-KW"/>
</dbReference>
<keyword evidence="9" id="KW-0413">Isomerase</keyword>
<dbReference type="AlphaFoldDB" id="A0A6J7HEU6"/>
<feature type="region of interest" description="Disordered" evidence="12">
    <location>
        <begin position="1"/>
        <end position="20"/>
    </location>
</feature>